<evidence type="ECO:0000256" key="9">
    <source>
        <dbReference type="ARBA" id="ARBA00022691"/>
    </source>
</evidence>
<feature type="transmembrane region" description="Helical" evidence="21">
    <location>
        <begin position="909"/>
        <end position="932"/>
    </location>
</feature>
<keyword evidence="8" id="KW-0808">Transferase</keyword>
<dbReference type="Gene3D" id="3.30.40.10">
    <property type="entry name" value="Zinc/RING finger domain, C3HC4 (zinc finger)"/>
    <property type="match status" value="1"/>
</dbReference>
<evidence type="ECO:0000256" key="1">
    <source>
        <dbReference type="ARBA" id="ARBA00000900"/>
    </source>
</evidence>
<dbReference type="GO" id="GO:0036503">
    <property type="term" value="P:ERAD pathway"/>
    <property type="evidence" value="ECO:0007669"/>
    <property type="project" value="TreeGrafter"/>
</dbReference>
<feature type="transmembrane region" description="Helical" evidence="21">
    <location>
        <begin position="824"/>
        <end position="847"/>
    </location>
</feature>
<dbReference type="Pfam" id="PF12906">
    <property type="entry name" value="RINGv"/>
    <property type="match status" value="1"/>
</dbReference>
<dbReference type="FunFam" id="3.40.50.150:FF:000141">
    <property type="entry name" value="ATP synthase c subunit lysine N-methyltransferase"/>
    <property type="match status" value="1"/>
</dbReference>
<keyword evidence="12" id="KW-0863">Zinc-finger</keyword>
<feature type="transmembrane region" description="Helical" evidence="21">
    <location>
        <begin position="782"/>
        <end position="803"/>
    </location>
</feature>
<comment type="pathway">
    <text evidence="4">Protein modification; protein ubiquitination.</text>
</comment>
<dbReference type="EC" id="2.3.2.27" evidence="6"/>
<dbReference type="GO" id="GO:1904058">
    <property type="term" value="P:positive regulation of sensory perception of pain"/>
    <property type="evidence" value="ECO:0007669"/>
    <property type="project" value="UniProtKB-ARBA"/>
</dbReference>
<dbReference type="GO" id="GO:0061630">
    <property type="term" value="F:ubiquitin protein ligase activity"/>
    <property type="evidence" value="ECO:0007669"/>
    <property type="project" value="UniProtKB-EC"/>
</dbReference>
<keyword evidence="15 21" id="KW-1133">Transmembrane helix</keyword>
<dbReference type="GO" id="GO:0031966">
    <property type="term" value="C:mitochondrial membrane"/>
    <property type="evidence" value="ECO:0007669"/>
    <property type="project" value="UniProtKB-SubCell"/>
</dbReference>
<dbReference type="InterPro" id="IPR029063">
    <property type="entry name" value="SAM-dependent_MTases_sf"/>
</dbReference>
<evidence type="ECO:0000256" key="5">
    <source>
        <dbReference type="ARBA" id="ARBA00010633"/>
    </source>
</evidence>
<evidence type="ECO:0000256" key="18">
    <source>
        <dbReference type="ARBA" id="ARBA00071036"/>
    </source>
</evidence>
<dbReference type="GO" id="GO:1905706">
    <property type="term" value="P:regulation of mitochondrial ATP synthesis coupled proton transport"/>
    <property type="evidence" value="ECO:0007669"/>
    <property type="project" value="UniProtKB-ARBA"/>
</dbReference>
<evidence type="ECO:0000256" key="14">
    <source>
        <dbReference type="ARBA" id="ARBA00022833"/>
    </source>
</evidence>
<feature type="transmembrane region" description="Helical" evidence="21">
    <location>
        <begin position="483"/>
        <end position="507"/>
    </location>
</feature>
<evidence type="ECO:0000256" key="7">
    <source>
        <dbReference type="ARBA" id="ARBA00022603"/>
    </source>
</evidence>
<comment type="similarity">
    <text evidence="5">Belongs to the ANT/ATPSC lysine N-methyltransferase family.</text>
</comment>
<comment type="catalytic activity">
    <reaction evidence="1">
        <text>S-ubiquitinyl-[E2 ubiquitin-conjugating enzyme]-L-cysteine + [acceptor protein]-L-lysine = [E2 ubiquitin-conjugating enzyme]-L-cysteine + N(6)-ubiquitinyl-[acceptor protein]-L-lysine.</text>
        <dbReference type="EC" id="2.3.2.27"/>
    </reaction>
</comment>
<dbReference type="Gene3D" id="3.40.50.150">
    <property type="entry name" value="Vaccinia Virus protein VP39"/>
    <property type="match status" value="1"/>
</dbReference>
<feature type="transmembrane region" description="Helical" evidence="21">
    <location>
        <begin position="952"/>
        <end position="969"/>
    </location>
</feature>
<evidence type="ECO:0000256" key="20">
    <source>
        <dbReference type="SAM" id="MobiDB-lite"/>
    </source>
</evidence>
<evidence type="ECO:0000256" key="21">
    <source>
        <dbReference type="SAM" id="Phobius"/>
    </source>
</evidence>
<keyword evidence="24" id="KW-1185">Reference proteome</keyword>
<dbReference type="SMART" id="SM00744">
    <property type="entry name" value="RINGv"/>
    <property type="match status" value="1"/>
</dbReference>
<dbReference type="InterPro" id="IPR056521">
    <property type="entry name" value="MARCHF6-like_C"/>
</dbReference>
<name>A0A9Q0DYH5_9TELE</name>
<gene>
    <name evidence="23" type="ORF">NHX12_004823</name>
</gene>
<dbReference type="PANTHER" id="PTHR13145:SF0">
    <property type="entry name" value="E3 UBIQUITIN-PROTEIN LIGASE MARCHF6"/>
    <property type="match status" value="1"/>
</dbReference>
<feature type="transmembrane region" description="Helical" evidence="21">
    <location>
        <begin position="441"/>
        <end position="463"/>
    </location>
</feature>
<keyword evidence="14" id="KW-0862">Zinc</keyword>
<keyword evidence="17 21" id="KW-0472">Membrane</keyword>
<dbReference type="SUPFAM" id="SSF53335">
    <property type="entry name" value="S-adenosyl-L-methionine-dependent methyltransferases"/>
    <property type="match status" value="1"/>
</dbReference>
<keyword evidence="7" id="KW-0489">Methyltransferase</keyword>
<dbReference type="CDD" id="cd16702">
    <property type="entry name" value="RING_CH-C4HC3_MARCH6"/>
    <property type="match status" value="1"/>
</dbReference>
<evidence type="ECO:0000256" key="4">
    <source>
        <dbReference type="ARBA" id="ARBA00004906"/>
    </source>
</evidence>
<evidence type="ECO:0000256" key="19">
    <source>
        <dbReference type="ARBA" id="ARBA00078098"/>
    </source>
</evidence>
<comment type="subcellular location">
    <subcellularLocation>
        <location evidence="2">Membrane</location>
        <topology evidence="2">Multi-pass membrane protein</topology>
    </subcellularLocation>
    <subcellularLocation>
        <location evidence="3">Mitochondrion membrane</location>
        <topology evidence="3">Single-pass membrane protein</topology>
    </subcellularLocation>
</comment>
<evidence type="ECO:0000256" key="17">
    <source>
        <dbReference type="ARBA" id="ARBA00023136"/>
    </source>
</evidence>
<dbReference type="InterPro" id="IPR011016">
    <property type="entry name" value="Znf_RING-CH"/>
</dbReference>
<evidence type="ECO:0000256" key="3">
    <source>
        <dbReference type="ARBA" id="ARBA00004304"/>
    </source>
</evidence>
<evidence type="ECO:0000256" key="2">
    <source>
        <dbReference type="ARBA" id="ARBA00004141"/>
    </source>
</evidence>
<feature type="transmembrane region" description="Helical" evidence="21">
    <location>
        <begin position="31"/>
        <end position="55"/>
    </location>
</feature>
<dbReference type="OrthoDB" id="1108038at2759"/>
<feature type="domain" description="RING-CH-type" evidence="22">
    <location>
        <begin position="208"/>
        <end position="269"/>
    </location>
</feature>
<feature type="transmembrane region" description="Helical" evidence="21">
    <location>
        <begin position="519"/>
        <end position="545"/>
    </location>
</feature>
<dbReference type="Proteomes" id="UP001148018">
    <property type="component" value="Unassembled WGS sequence"/>
</dbReference>
<feature type="region of interest" description="Disordered" evidence="20">
    <location>
        <begin position="381"/>
        <end position="408"/>
    </location>
</feature>
<dbReference type="SUPFAM" id="SSF57850">
    <property type="entry name" value="RING/U-box"/>
    <property type="match status" value="1"/>
</dbReference>
<keyword evidence="9" id="KW-0949">S-adenosyl-L-methionine</keyword>
<dbReference type="PROSITE" id="PS51292">
    <property type="entry name" value="ZF_RING_CH"/>
    <property type="match status" value="1"/>
</dbReference>
<dbReference type="GO" id="GO:0016279">
    <property type="term" value="F:protein-lysine N-methyltransferase activity"/>
    <property type="evidence" value="ECO:0007669"/>
    <property type="project" value="UniProtKB-ARBA"/>
</dbReference>
<evidence type="ECO:0000256" key="12">
    <source>
        <dbReference type="ARBA" id="ARBA00022771"/>
    </source>
</evidence>
<keyword evidence="11" id="KW-0479">Metal-binding</keyword>
<dbReference type="InterPro" id="IPR013083">
    <property type="entry name" value="Znf_RING/FYVE/PHD"/>
</dbReference>
<evidence type="ECO:0000256" key="8">
    <source>
        <dbReference type="ARBA" id="ARBA00022679"/>
    </source>
</evidence>
<dbReference type="AlphaFoldDB" id="A0A9Q0DYH5"/>
<evidence type="ECO:0000256" key="10">
    <source>
        <dbReference type="ARBA" id="ARBA00022692"/>
    </source>
</evidence>
<keyword evidence="16" id="KW-0496">Mitochondrion</keyword>
<evidence type="ECO:0000313" key="23">
    <source>
        <dbReference type="EMBL" id="KAJ3595520.1"/>
    </source>
</evidence>
<evidence type="ECO:0000259" key="22">
    <source>
        <dbReference type="PROSITE" id="PS51292"/>
    </source>
</evidence>
<feature type="transmembrane region" description="Helical" evidence="21">
    <location>
        <begin position="612"/>
        <end position="631"/>
    </location>
</feature>
<evidence type="ECO:0000256" key="13">
    <source>
        <dbReference type="ARBA" id="ARBA00022786"/>
    </source>
</evidence>
<sequence>MSPEQVFLEPAAAPCKGNGSTSTTSTTTKRLGLLATGLVGGCVVALYAVTAPFVLPALRKVCLPFVPATSTQVENVLKVLRTRSGTLVDIGSGDGRIVIAAAKRGFQASGFELNPWLVWYSRYKAWREGVHRSTSFHISDLWKVSFAQYSNVVIFGVPQMMDQLELKLSNELQSTAKVVACRFPFPSWVPDQVAGEGIDTVWIYHAKTFKTPQDICRVCRSEGSHDKPLYHPCVCTGSIKFIHQECLLLWLKHSQKEYCELCKHRFAFTPNMPSRLPVQDIFAGLVTSVGTAIRYWFHYTLVAFAWLGVVPLTACRIYKCLFTGSVSSLLTLPLDMLSTENLLADCLQGCFVVTCTLCAFISLVWLREQIVHGGPPNWLEHNAQPPAPQQPDQAVGNEEAPGDPGQEDLNWNALEWDRAAEELTWERMLGLDGSLVFLEHVFWVVSLNTLFILVFAFCPYHIGHFSVVGLGLDEHVKDSHFDGLLTTILGYVLLAAALIFCHTLASLLRSQKSRRLLGVCYIVVKVSLLVVMEIGLFPLICGWWLDICSLEMFDATLKDRLQSFDSAPGTTMFLHWLVGMVLRPGVLWFLRNLNDPDFNPVQEMIHLPVYRHLRRFILSLVVFGSIVLLMLDAPVSELSLELLLLQVVLPALLEQGHTRQWLKRLVHAWTFTAGYVLDLHSYLLGEYEEEDERRAHDHERMGGLREGLHALHQALLHQGGPLGFQPYFRPIHFPLKIVLLVVFMCVTLLLASLTCLTLPVLVGRWLMSLWMGVATVHELYTAAGGLYVCWLAVRGATVLLGWMPQGPGAILLKVQEWTLMVVKTVVVAAMLAGVVPLLLGLLFELVVVAPLRVPLAQTPLFYPWQDWALGVLHAKIIAAITLMGPQWWLKTVIEQVYANGVRNIDLNFIVRRLAAPVVCVLLFSLCVPYTVSRGLVPLLGVEPDMQVLVERRIYPFLLMAVGLLAVLCFQMRQFKRLYEHIKNDKYLVGQRLVNYERKVARFPSPSP</sequence>
<dbReference type="GO" id="GO:0008270">
    <property type="term" value="F:zinc ion binding"/>
    <property type="evidence" value="ECO:0007669"/>
    <property type="project" value="UniProtKB-KW"/>
</dbReference>
<keyword evidence="10 21" id="KW-0812">Transmembrane</keyword>
<keyword evidence="13" id="KW-0833">Ubl conjugation pathway</keyword>
<evidence type="ECO:0000256" key="15">
    <source>
        <dbReference type="ARBA" id="ARBA00022989"/>
    </source>
</evidence>
<organism evidence="23 24">
    <name type="scientific">Muraenolepis orangiensis</name>
    <name type="common">Patagonian moray cod</name>
    <dbReference type="NCBI Taxonomy" id="630683"/>
    <lineage>
        <taxon>Eukaryota</taxon>
        <taxon>Metazoa</taxon>
        <taxon>Chordata</taxon>
        <taxon>Craniata</taxon>
        <taxon>Vertebrata</taxon>
        <taxon>Euteleostomi</taxon>
        <taxon>Actinopterygii</taxon>
        <taxon>Neopterygii</taxon>
        <taxon>Teleostei</taxon>
        <taxon>Neoteleostei</taxon>
        <taxon>Acanthomorphata</taxon>
        <taxon>Zeiogadaria</taxon>
        <taxon>Gadariae</taxon>
        <taxon>Gadiformes</taxon>
        <taxon>Muraenolepidoidei</taxon>
        <taxon>Muraenolepididae</taxon>
        <taxon>Muraenolepis</taxon>
    </lineage>
</organism>
<comment type="caution">
    <text evidence="23">The sequence shown here is derived from an EMBL/GenBank/DDBJ whole genome shotgun (WGS) entry which is preliminary data.</text>
</comment>
<dbReference type="EMBL" id="JANIIK010000111">
    <property type="protein sequence ID" value="KAJ3595520.1"/>
    <property type="molecule type" value="Genomic_DNA"/>
</dbReference>
<dbReference type="Pfam" id="PF23113">
    <property type="entry name" value="MARCHF6_C"/>
    <property type="match status" value="1"/>
</dbReference>
<evidence type="ECO:0000313" key="24">
    <source>
        <dbReference type="Proteomes" id="UP001148018"/>
    </source>
</evidence>
<reference evidence="23" key="1">
    <citation type="submission" date="2022-07" db="EMBL/GenBank/DDBJ databases">
        <title>Chromosome-level genome of Muraenolepis orangiensis.</title>
        <authorList>
            <person name="Kim J."/>
        </authorList>
    </citation>
    <scope>NUCLEOTIDE SEQUENCE</scope>
    <source>
        <strain evidence="23">KU_S4_2022</strain>
        <tissue evidence="23">Muscle</tissue>
    </source>
</reference>
<accession>A0A9Q0DYH5</accession>
<dbReference type="PANTHER" id="PTHR13145">
    <property type="entry name" value="SSM4 PROTEIN"/>
    <property type="match status" value="1"/>
</dbReference>
<evidence type="ECO:0000256" key="11">
    <source>
        <dbReference type="ARBA" id="ARBA00022723"/>
    </source>
</evidence>
<evidence type="ECO:0000256" key="16">
    <source>
        <dbReference type="ARBA" id="ARBA00023128"/>
    </source>
</evidence>
<feature type="transmembrane region" description="Helical" evidence="21">
    <location>
        <begin position="573"/>
        <end position="591"/>
    </location>
</feature>
<dbReference type="GO" id="GO:0032259">
    <property type="term" value="P:methylation"/>
    <property type="evidence" value="ECO:0007669"/>
    <property type="project" value="UniProtKB-KW"/>
</dbReference>
<feature type="transmembrane region" description="Helical" evidence="21">
    <location>
        <begin position="737"/>
        <end position="762"/>
    </location>
</feature>
<proteinExistence type="inferred from homology"/>
<feature type="transmembrane region" description="Helical" evidence="21">
    <location>
        <begin position="867"/>
        <end position="889"/>
    </location>
</feature>
<dbReference type="GO" id="GO:0005789">
    <property type="term" value="C:endoplasmic reticulum membrane"/>
    <property type="evidence" value="ECO:0007669"/>
    <property type="project" value="TreeGrafter"/>
</dbReference>
<evidence type="ECO:0000256" key="6">
    <source>
        <dbReference type="ARBA" id="ARBA00012483"/>
    </source>
</evidence>
<feature type="transmembrane region" description="Helical" evidence="21">
    <location>
        <begin position="342"/>
        <end position="366"/>
    </location>
</feature>
<protein>
    <recommendedName>
        <fullName evidence="18">ATP synthase subunit C lysine N-methyltransferase</fullName>
        <ecNumber evidence="6">2.3.2.27</ecNumber>
    </recommendedName>
    <alternativeName>
        <fullName evidence="19">Protein N-lysine methyltransferase FAM173B</fullName>
    </alternativeName>
</protein>